<dbReference type="PROSITE" id="PS51109">
    <property type="entry name" value="G5"/>
    <property type="match status" value="1"/>
</dbReference>
<dbReference type="Pfam" id="PF07501">
    <property type="entry name" value="G5"/>
    <property type="match status" value="1"/>
</dbReference>
<feature type="chain" id="PRO_5038402750" description="G5 domain-containing protein" evidence="4">
    <location>
        <begin position="31"/>
        <end position="274"/>
    </location>
</feature>
<dbReference type="Pfam" id="PF06737">
    <property type="entry name" value="Transglycosylas"/>
    <property type="match status" value="1"/>
</dbReference>
<dbReference type="AlphaFoldDB" id="A0A7Y9G772"/>
<evidence type="ECO:0000259" key="5">
    <source>
        <dbReference type="PROSITE" id="PS51109"/>
    </source>
</evidence>
<dbReference type="GO" id="GO:0016787">
    <property type="term" value="F:hydrolase activity"/>
    <property type="evidence" value="ECO:0007669"/>
    <property type="project" value="UniProtKB-KW"/>
</dbReference>
<accession>A0A7Y9G772</accession>
<dbReference type="CDD" id="cd13925">
    <property type="entry name" value="RPF"/>
    <property type="match status" value="1"/>
</dbReference>
<dbReference type="SUPFAM" id="SSF53955">
    <property type="entry name" value="Lysozyme-like"/>
    <property type="match status" value="1"/>
</dbReference>
<dbReference type="RefSeq" id="WP_229810268.1">
    <property type="nucleotide sequence ID" value="NZ_BMRD01000007.1"/>
</dbReference>
<sequence length="274" mass="28992">MPSPSAPRGRAPRAIAPLAVLLASALLASACGGDGGSAAPKNGAVADAPRTTAPAPRKIVIMVDAKKTETMTTGATVGQVLEQAKIALGPHDLVEPAADKPAGDVIKIMRLLSDPVTKVVKTNAPTVRKKSSSVPPWSEKELRKGRPGLTIVKVAYVRRKGRKVTKVLARKVKRKPVAQIIAVGPKSANSGSVTRLNWHGLANCESHNNPKAVNPAGYYGLYQFSMASWASVGGSGRPSDASSAEQTYRAQLLYKRVNGRWQGQWPNCGKFLFS</sequence>
<dbReference type="InterPro" id="IPR011098">
    <property type="entry name" value="G5_dom"/>
</dbReference>
<feature type="signal peptide" evidence="4">
    <location>
        <begin position="1"/>
        <end position="30"/>
    </location>
</feature>
<dbReference type="InterPro" id="IPR007137">
    <property type="entry name" value="DUF348"/>
</dbReference>
<dbReference type="Gene3D" id="2.20.230.10">
    <property type="entry name" value="Resuscitation-promoting factor rpfb"/>
    <property type="match status" value="1"/>
</dbReference>
<reference evidence="6 7" key="1">
    <citation type="submission" date="2020-07" db="EMBL/GenBank/DDBJ databases">
        <title>Sequencing the genomes of 1000 actinobacteria strains.</title>
        <authorList>
            <person name="Klenk H.-P."/>
        </authorList>
    </citation>
    <scope>NUCLEOTIDE SEQUENCE [LARGE SCALE GENOMIC DNA]</scope>
    <source>
        <strain evidence="6 7">DSM 43461</strain>
    </source>
</reference>
<evidence type="ECO:0000313" key="7">
    <source>
        <dbReference type="Proteomes" id="UP000591272"/>
    </source>
</evidence>
<dbReference type="InterPro" id="IPR023346">
    <property type="entry name" value="Lysozyme-like_dom_sf"/>
</dbReference>
<dbReference type="EMBL" id="JACCBT010000001">
    <property type="protein sequence ID" value="NYE11262.1"/>
    <property type="molecule type" value="Genomic_DNA"/>
</dbReference>
<evidence type="ECO:0000256" key="4">
    <source>
        <dbReference type="SAM" id="SignalP"/>
    </source>
</evidence>
<organism evidence="6 7">
    <name type="scientific">Actinomadura citrea</name>
    <dbReference type="NCBI Taxonomy" id="46158"/>
    <lineage>
        <taxon>Bacteria</taxon>
        <taxon>Bacillati</taxon>
        <taxon>Actinomycetota</taxon>
        <taxon>Actinomycetes</taxon>
        <taxon>Streptosporangiales</taxon>
        <taxon>Thermomonosporaceae</taxon>
        <taxon>Actinomadura</taxon>
    </lineage>
</organism>
<keyword evidence="3" id="KW-0378">Hydrolase</keyword>
<protein>
    <recommendedName>
        <fullName evidence="5">G5 domain-containing protein</fullName>
    </recommendedName>
</protein>
<comment type="similarity">
    <text evidence="1">Belongs to the transglycosylase family. Rpf subfamily.</text>
</comment>
<keyword evidence="2 4" id="KW-0732">Signal</keyword>
<evidence type="ECO:0000313" key="6">
    <source>
        <dbReference type="EMBL" id="NYE11262.1"/>
    </source>
</evidence>
<dbReference type="Pfam" id="PF03990">
    <property type="entry name" value="DUF348"/>
    <property type="match status" value="1"/>
</dbReference>
<gene>
    <name evidence="6" type="ORF">BJ999_001558</name>
</gene>
<name>A0A7Y9G772_9ACTN</name>
<proteinExistence type="inferred from homology"/>
<keyword evidence="7" id="KW-1185">Reference proteome</keyword>
<dbReference type="SMART" id="SM01208">
    <property type="entry name" value="G5"/>
    <property type="match status" value="1"/>
</dbReference>
<dbReference type="InterPro" id="IPR010618">
    <property type="entry name" value="RPF"/>
</dbReference>
<feature type="domain" description="G5" evidence="5">
    <location>
        <begin position="108"/>
        <end position="187"/>
    </location>
</feature>
<comment type="caution">
    <text evidence="6">The sequence shown here is derived from an EMBL/GenBank/DDBJ whole genome shotgun (WGS) entry which is preliminary data.</text>
</comment>
<evidence type="ECO:0000256" key="1">
    <source>
        <dbReference type="ARBA" id="ARBA00010830"/>
    </source>
</evidence>
<evidence type="ECO:0000256" key="2">
    <source>
        <dbReference type="ARBA" id="ARBA00022729"/>
    </source>
</evidence>
<dbReference type="Gene3D" id="1.10.530.10">
    <property type="match status" value="1"/>
</dbReference>
<evidence type="ECO:0000256" key="3">
    <source>
        <dbReference type="ARBA" id="ARBA00022801"/>
    </source>
</evidence>
<dbReference type="Proteomes" id="UP000591272">
    <property type="component" value="Unassembled WGS sequence"/>
</dbReference>